<dbReference type="InterPro" id="IPR015421">
    <property type="entry name" value="PyrdxlP-dep_Trfase_major"/>
</dbReference>
<comment type="cofactor">
    <cofactor evidence="1 6 7">
        <name>pyridoxal 5'-phosphate</name>
        <dbReference type="ChEBI" id="CHEBI:597326"/>
    </cofactor>
</comment>
<dbReference type="EMBL" id="QURB01000001">
    <property type="protein sequence ID" value="RFC55630.1"/>
    <property type="molecule type" value="Genomic_DNA"/>
</dbReference>
<gene>
    <name evidence="8" type="ORF">DXU93_01480</name>
</gene>
<dbReference type="InterPro" id="IPR002129">
    <property type="entry name" value="PyrdxlP-dep_de-COase"/>
</dbReference>
<dbReference type="SUPFAM" id="SSF53383">
    <property type="entry name" value="PLP-dependent transferases"/>
    <property type="match status" value="1"/>
</dbReference>
<evidence type="ECO:0000313" key="9">
    <source>
        <dbReference type="Proteomes" id="UP000257127"/>
    </source>
</evidence>
<evidence type="ECO:0000256" key="4">
    <source>
        <dbReference type="ARBA" id="ARBA00022898"/>
    </source>
</evidence>
<evidence type="ECO:0000256" key="6">
    <source>
        <dbReference type="PIRSR" id="PIRSR602129-50"/>
    </source>
</evidence>
<evidence type="ECO:0000256" key="3">
    <source>
        <dbReference type="ARBA" id="ARBA00022793"/>
    </source>
</evidence>
<evidence type="ECO:0000256" key="5">
    <source>
        <dbReference type="ARBA" id="ARBA00023239"/>
    </source>
</evidence>
<dbReference type="PANTHER" id="PTHR46101">
    <property type="match status" value="1"/>
</dbReference>
<reference evidence="8 9" key="1">
    <citation type="submission" date="2018-08" db="EMBL/GenBank/DDBJ databases">
        <title>The draft genome squence of Brumimicrobium sp. N62.</title>
        <authorList>
            <person name="Du Z.-J."/>
            <person name="Luo H.-R."/>
        </authorList>
    </citation>
    <scope>NUCLEOTIDE SEQUENCE [LARGE SCALE GENOMIC DNA]</scope>
    <source>
        <strain evidence="8 9">N62</strain>
    </source>
</reference>
<organism evidence="8 9">
    <name type="scientific">Brumimicrobium aurantiacum</name>
    <dbReference type="NCBI Taxonomy" id="1737063"/>
    <lineage>
        <taxon>Bacteria</taxon>
        <taxon>Pseudomonadati</taxon>
        <taxon>Bacteroidota</taxon>
        <taxon>Flavobacteriia</taxon>
        <taxon>Flavobacteriales</taxon>
        <taxon>Crocinitomicaceae</taxon>
        <taxon>Brumimicrobium</taxon>
    </lineage>
</organism>
<dbReference type="InterPro" id="IPR015424">
    <property type="entry name" value="PyrdxlP-dep_Trfase"/>
</dbReference>
<dbReference type="InterPro" id="IPR051151">
    <property type="entry name" value="Group_II_Decarboxylase"/>
</dbReference>
<evidence type="ECO:0000256" key="7">
    <source>
        <dbReference type="RuleBase" id="RU000382"/>
    </source>
</evidence>
<evidence type="ECO:0000256" key="1">
    <source>
        <dbReference type="ARBA" id="ARBA00001933"/>
    </source>
</evidence>
<dbReference type="PANTHER" id="PTHR46101:SF18">
    <property type="entry name" value="HISTIDINE DECARBOXYLASE"/>
    <property type="match status" value="1"/>
</dbReference>
<dbReference type="RefSeq" id="WP_116879465.1">
    <property type="nucleotide sequence ID" value="NZ_QURB01000001.1"/>
</dbReference>
<feature type="modified residue" description="N6-(pyridoxal phosphate)lysine" evidence="6">
    <location>
        <position position="265"/>
    </location>
</feature>
<keyword evidence="4 6" id="KW-0663">Pyridoxal phosphate</keyword>
<dbReference type="GO" id="GO:0008483">
    <property type="term" value="F:transaminase activity"/>
    <property type="evidence" value="ECO:0007669"/>
    <property type="project" value="UniProtKB-KW"/>
</dbReference>
<keyword evidence="9" id="KW-1185">Reference proteome</keyword>
<dbReference type="InterPro" id="IPR015422">
    <property type="entry name" value="PyrdxlP-dep_Trfase_small"/>
</dbReference>
<keyword evidence="5 7" id="KW-0456">Lyase</keyword>
<proteinExistence type="inferred from homology"/>
<dbReference type="Proteomes" id="UP000257127">
    <property type="component" value="Unassembled WGS sequence"/>
</dbReference>
<dbReference type="GO" id="GO:0030170">
    <property type="term" value="F:pyridoxal phosphate binding"/>
    <property type="evidence" value="ECO:0007669"/>
    <property type="project" value="InterPro"/>
</dbReference>
<comment type="caution">
    <text evidence="8">The sequence shown here is derived from an EMBL/GenBank/DDBJ whole genome shotgun (WGS) entry which is preliminary data.</text>
</comment>
<dbReference type="OrthoDB" id="9803665at2"/>
<keyword evidence="8" id="KW-0808">Transferase</keyword>
<keyword evidence="3" id="KW-0210">Decarboxylase</keyword>
<dbReference type="GO" id="GO:0016831">
    <property type="term" value="F:carboxy-lyase activity"/>
    <property type="evidence" value="ECO:0007669"/>
    <property type="project" value="UniProtKB-KW"/>
</dbReference>
<dbReference type="AlphaFoldDB" id="A0A3E1F1E4"/>
<evidence type="ECO:0000313" key="8">
    <source>
        <dbReference type="EMBL" id="RFC55630.1"/>
    </source>
</evidence>
<name>A0A3E1F1E4_9FLAO</name>
<evidence type="ECO:0000256" key="2">
    <source>
        <dbReference type="ARBA" id="ARBA00009533"/>
    </source>
</evidence>
<dbReference type="Pfam" id="PF00282">
    <property type="entry name" value="Pyridoxal_deC"/>
    <property type="match status" value="1"/>
</dbReference>
<dbReference type="GO" id="GO:0019752">
    <property type="term" value="P:carboxylic acid metabolic process"/>
    <property type="evidence" value="ECO:0007669"/>
    <property type="project" value="InterPro"/>
</dbReference>
<sequence>MNKYWDKKSEEKIKEIVFDALSKNINYDEKNIIGVPASYLDQTVFNQDASFLKDAPFLSTLIKNPNHIGCHTLGASESFFAGTHEIEKDLIKICAHDILGGDDESKFDGYVASGGTEANLQAIWIYRNYFMQEKGLKHNEICILTSSDNHYSMDKAGNVFSLPIQKVQVTEEGRFITEESVQEAVSIQKEKGVKAFIVVANMMTTMFGSIDEPEFYSTVLEREELDYFIHVDGAYGGFYFPFSQREHHLDFRNPKISSVTLDAHKMAQAPYGTGIFVIRENLMQYANTKEASYVEGEDSTLIGSRSGANAVAVWMILTKYGPYGWMEKIFILQKRTAWMCEQLNALKIEFYRHPSSNIITIKNEFVKPEIAKKYGLVPDNHHNPKWNKIVIMDHVTIERLSELIEDLKK</sequence>
<dbReference type="Gene3D" id="3.40.640.10">
    <property type="entry name" value="Type I PLP-dependent aspartate aminotransferase-like (Major domain)"/>
    <property type="match status" value="1"/>
</dbReference>
<accession>A0A3E1F1E4</accession>
<comment type="similarity">
    <text evidence="2 7">Belongs to the group II decarboxylase family.</text>
</comment>
<dbReference type="Gene3D" id="3.90.1150.10">
    <property type="entry name" value="Aspartate Aminotransferase, domain 1"/>
    <property type="match status" value="1"/>
</dbReference>
<keyword evidence="8" id="KW-0032">Aminotransferase</keyword>
<protein>
    <submittedName>
        <fullName evidence="8">Aspartate aminotransferase family protein</fullName>
    </submittedName>
</protein>